<dbReference type="PANTHER" id="PTHR23274">
    <property type="entry name" value="DNA HELICASE-RELATED"/>
    <property type="match status" value="1"/>
</dbReference>
<dbReference type="GO" id="GO:0005657">
    <property type="term" value="C:replication fork"/>
    <property type="evidence" value="ECO:0007669"/>
    <property type="project" value="TreeGrafter"/>
</dbReference>
<name>A0A0L8FMG6_OCTBM</name>
<dbReference type="OrthoDB" id="6265497at2759"/>
<evidence type="ECO:0000259" key="1">
    <source>
        <dbReference type="Pfam" id="PF21530"/>
    </source>
</evidence>
<feature type="domain" description="DNA helicase Pif1-like 2B" evidence="1">
    <location>
        <begin position="13"/>
        <end position="45"/>
    </location>
</feature>
<feature type="non-terminal residue" evidence="2">
    <location>
        <position position="1"/>
    </location>
</feature>
<dbReference type="SUPFAM" id="SSF52540">
    <property type="entry name" value="P-loop containing nucleoside triphosphate hydrolases"/>
    <property type="match status" value="1"/>
</dbReference>
<reference evidence="2" key="1">
    <citation type="submission" date="2015-07" db="EMBL/GenBank/DDBJ databases">
        <title>MeaNS - Measles Nucleotide Surveillance Program.</title>
        <authorList>
            <person name="Tran T."/>
            <person name="Druce J."/>
        </authorList>
    </citation>
    <scope>NUCLEOTIDE SEQUENCE</scope>
    <source>
        <strain evidence="2">UCB-OBI-ISO-001</strain>
        <tissue evidence="2">Gonad</tissue>
    </source>
</reference>
<sequence length="111" mass="12550">ISLILLRALEFFHKLFLKVGVPIMLLRNLDHPKLCNGTWLIVKTLSPNVTKATIITGCTSGEEIFIPRFPIKPTHMPFKFKRTQFPVRLCFAMSTNKAQGYSLKSAGLLFS</sequence>
<evidence type="ECO:0000313" key="2">
    <source>
        <dbReference type="EMBL" id="KOF65600.1"/>
    </source>
</evidence>
<accession>A0A0L8FMG6</accession>
<dbReference type="InterPro" id="IPR049163">
    <property type="entry name" value="Pif1-like_2B_dom"/>
</dbReference>
<dbReference type="EMBL" id="KQ429131">
    <property type="protein sequence ID" value="KOF65600.1"/>
    <property type="molecule type" value="Genomic_DNA"/>
</dbReference>
<protein>
    <recommendedName>
        <fullName evidence="1">DNA helicase Pif1-like 2B domain-containing protein</fullName>
    </recommendedName>
</protein>
<dbReference type="AlphaFoldDB" id="A0A0L8FMG6"/>
<organism evidence="2">
    <name type="scientific">Octopus bimaculoides</name>
    <name type="common">California two-spotted octopus</name>
    <dbReference type="NCBI Taxonomy" id="37653"/>
    <lineage>
        <taxon>Eukaryota</taxon>
        <taxon>Metazoa</taxon>
        <taxon>Spiralia</taxon>
        <taxon>Lophotrochozoa</taxon>
        <taxon>Mollusca</taxon>
        <taxon>Cephalopoda</taxon>
        <taxon>Coleoidea</taxon>
        <taxon>Octopodiformes</taxon>
        <taxon>Octopoda</taxon>
        <taxon>Incirrata</taxon>
        <taxon>Octopodidae</taxon>
        <taxon>Octopus</taxon>
    </lineage>
</organism>
<gene>
    <name evidence="2" type="ORF">OCBIM_22014891mg</name>
</gene>
<dbReference type="PANTHER" id="PTHR23274:SF51">
    <property type="entry name" value="OS03G0423850 PROTEIN"/>
    <property type="match status" value="1"/>
</dbReference>
<dbReference type="Pfam" id="PF21530">
    <property type="entry name" value="Pif1_2B_dom"/>
    <property type="match status" value="1"/>
</dbReference>
<dbReference type="GO" id="GO:0006260">
    <property type="term" value="P:DNA replication"/>
    <property type="evidence" value="ECO:0007669"/>
    <property type="project" value="TreeGrafter"/>
</dbReference>
<proteinExistence type="predicted"/>
<dbReference type="InterPro" id="IPR027417">
    <property type="entry name" value="P-loop_NTPase"/>
</dbReference>